<evidence type="ECO:0000256" key="1">
    <source>
        <dbReference type="SAM" id="MobiDB-lite"/>
    </source>
</evidence>
<sequence>MELSRRNTFASQLVVWLLSYSKVSVKIVLAILLAPFTIPLFKNTSTVLLSFHRAWFTYIPKMFDPLHYILEYIWIPASNTLKAAYHIWVRKGFETLLPMTTYKEYDLEYVTSIPKIQLAPRRPRFKPDTNRLRMQIVRNIEAKWRRKALTKWVKEASIALAQPRNEKSSHNRAIALPEKPRKREKNRVKEETKRELFPFEPVIHATRTSPRLSPRLLSTPKSPPSPLRMHRRAFSASSGMRAMNCSVDEYPLHPSASSNYHTLVYLTPI</sequence>
<gene>
    <name evidence="2" type="ORF">K7432_009564</name>
</gene>
<organism evidence="2 3">
    <name type="scientific">Basidiobolus ranarum</name>
    <dbReference type="NCBI Taxonomy" id="34480"/>
    <lineage>
        <taxon>Eukaryota</taxon>
        <taxon>Fungi</taxon>
        <taxon>Fungi incertae sedis</taxon>
        <taxon>Zoopagomycota</taxon>
        <taxon>Entomophthoromycotina</taxon>
        <taxon>Basidiobolomycetes</taxon>
        <taxon>Basidiobolales</taxon>
        <taxon>Basidiobolaceae</taxon>
        <taxon>Basidiobolus</taxon>
    </lineage>
</organism>
<feature type="region of interest" description="Disordered" evidence="1">
    <location>
        <begin position="208"/>
        <end position="229"/>
    </location>
</feature>
<protein>
    <submittedName>
        <fullName evidence="2">Uncharacterized protein</fullName>
    </submittedName>
</protein>
<feature type="compositionally biased region" description="Low complexity" evidence="1">
    <location>
        <begin position="208"/>
        <end position="220"/>
    </location>
</feature>
<keyword evidence="3" id="KW-1185">Reference proteome</keyword>
<reference evidence="2 3" key="1">
    <citation type="submission" date="2023-04" db="EMBL/GenBank/DDBJ databases">
        <title>Genome of Basidiobolus ranarum AG-B5.</title>
        <authorList>
            <person name="Stajich J.E."/>
            <person name="Carter-House D."/>
            <person name="Gryganskyi A."/>
        </authorList>
    </citation>
    <scope>NUCLEOTIDE SEQUENCE [LARGE SCALE GENOMIC DNA]</scope>
    <source>
        <strain evidence="2 3">AG-B5</strain>
    </source>
</reference>
<evidence type="ECO:0000313" key="3">
    <source>
        <dbReference type="Proteomes" id="UP001479436"/>
    </source>
</evidence>
<dbReference type="Proteomes" id="UP001479436">
    <property type="component" value="Unassembled WGS sequence"/>
</dbReference>
<name>A0ABR2WQ46_9FUNG</name>
<proteinExistence type="predicted"/>
<dbReference type="EMBL" id="JASJQH010000598">
    <property type="protein sequence ID" value="KAK9763606.1"/>
    <property type="molecule type" value="Genomic_DNA"/>
</dbReference>
<accession>A0ABR2WQ46</accession>
<comment type="caution">
    <text evidence="2">The sequence shown here is derived from an EMBL/GenBank/DDBJ whole genome shotgun (WGS) entry which is preliminary data.</text>
</comment>
<evidence type="ECO:0000313" key="2">
    <source>
        <dbReference type="EMBL" id="KAK9763606.1"/>
    </source>
</evidence>